<dbReference type="EMBL" id="HG674029">
    <property type="protein sequence ID" value="CDJ38743.1"/>
    <property type="molecule type" value="Genomic_DNA"/>
</dbReference>
<dbReference type="VEuPathDB" id="ToxoDB:ETH2_0706200"/>
<gene>
    <name evidence="2" type="ORF">ETH_00007810</name>
</gene>
<keyword evidence="3" id="KW-1185">Reference proteome</keyword>
<dbReference type="OMA" id="CEENAET"/>
<evidence type="ECO:0000256" key="1">
    <source>
        <dbReference type="SAM" id="MobiDB-lite"/>
    </source>
</evidence>
<dbReference type="VEuPathDB" id="ToxoDB:ETH2_1453100"/>
<proteinExistence type="predicted"/>
<dbReference type="RefSeq" id="XP_013229499.1">
    <property type="nucleotide sequence ID" value="XM_013374045.1"/>
</dbReference>
<evidence type="ECO:0000313" key="2">
    <source>
        <dbReference type="EMBL" id="CDJ38743.1"/>
    </source>
</evidence>
<dbReference type="GeneID" id="25250764"/>
<protein>
    <submittedName>
        <fullName evidence="2">Uncharacterized protein</fullName>
    </submittedName>
</protein>
<dbReference type="Proteomes" id="UP000030747">
    <property type="component" value="Unassembled WGS sequence"/>
</dbReference>
<dbReference type="VEuPathDB" id="ToxoDB:ETH_00007810"/>
<name>U6KPA8_EIMTE</name>
<evidence type="ECO:0000313" key="3">
    <source>
        <dbReference type="Proteomes" id="UP000030747"/>
    </source>
</evidence>
<accession>U6KPA8</accession>
<dbReference type="AlphaFoldDB" id="U6KPA8"/>
<reference evidence="2" key="1">
    <citation type="submission" date="2013-10" db="EMBL/GenBank/DDBJ databases">
        <title>Genomic analysis of the causative agents of coccidiosis in chickens.</title>
        <authorList>
            <person name="Reid A.J."/>
            <person name="Blake D."/>
            <person name="Billington K."/>
            <person name="Browne H."/>
            <person name="Dunn M."/>
            <person name="Hung S."/>
            <person name="Kawahara F."/>
            <person name="Miranda-Saavedra D."/>
            <person name="Mourier T."/>
            <person name="Nagra H."/>
            <person name="Otto T.D."/>
            <person name="Rawlings N."/>
            <person name="Sanchez A."/>
            <person name="Sanders M."/>
            <person name="Subramaniam C."/>
            <person name="Tay Y."/>
            <person name="Dear P."/>
            <person name="Doerig C."/>
            <person name="Gruber A."/>
            <person name="Parkinson J."/>
            <person name="Shirley M."/>
            <person name="Wan K.L."/>
            <person name="Berriman M."/>
            <person name="Tomley F."/>
            <person name="Pain A."/>
        </authorList>
    </citation>
    <scope>NUCLEOTIDE SEQUENCE [LARGE SCALE GENOMIC DNA]</scope>
    <source>
        <strain evidence="2">Houghton</strain>
    </source>
</reference>
<reference evidence="2" key="2">
    <citation type="submission" date="2013-10" db="EMBL/GenBank/DDBJ databases">
        <authorList>
            <person name="Aslett M."/>
        </authorList>
    </citation>
    <scope>NUCLEOTIDE SEQUENCE [LARGE SCALE GENOMIC DNA]</scope>
    <source>
        <strain evidence="2">Houghton</strain>
    </source>
</reference>
<sequence>MKCIVSVGSQEFVELTAEQQWFAACEENAETRQQQQQRRRPPAVPRGDWGPLESILLSLKHSAVHKGALSEVETLLLSASETESSSGAFCGDARPHRKPDSPPLELLPALSQDKFLGGPGGPPLTEEAREHLLRFGLDYEEGPSLNSRKQWGVWERERWRRSRMLRYLIKTEQVVFRKDILKRQFNEDYEKYVRSRHRRWGAPRPSGEGPPSASQSLPSSVEWAQEKSFPGWPQVQALTGPPVGYFVPPGHGNAPAGGPFSSFPPGYWSSGPPGLAAYPIAGPPTQASKETRMSQELVGPTPQLNPQEAPQKIPQRPSQWALEYARETAPHWAPQGDFKDFQRRSLLRGAPAKPLEGEVKCGVMQALLSRGNIDTAMDVDKEEGQDAQQDSEREYRSKLPWCYHFEYEQDLVVQPKPFVETPKTKAPTPLFVQQEMHAELQAAMDTELILLYEAAEGDLPALFSGRSRPNRRKHPKDKIVPFDRLREFGAYINDITSCRLLQQEVDEELSDGWAFGTTAPANVHMDPPRGVRTNPNYVLTKEKVEAAAKKLHMEPKEQTPAFQGLEKRKRLQLEETTKVLGGGRYVV</sequence>
<dbReference type="OrthoDB" id="354788at2759"/>
<feature type="region of interest" description="Disordered" evidence="1">
    <location>
        <begin position="196"/>
        <end position="225"/>
    </location>
</feature>
<organism evidence="2 3">
    <name type="scientific">Eimeria tenella</name>
    <name type="common">Coccidian parasite</name>
    <dbReference type="NCBI Taxonomy" id="5802"/>
    <lineage>
        <taxon>Eukaryota</taxon>
        <taxon>Sar</taxon>
        <taxon>Alveolata</taxon>
        <taxon>Apicomplexa</taxon>
        <taxon>Conoidasida</taxon>
        <taxon>Coccidia</taxon>
        <taxon>Eucoccidiorida</taxon>
        <taxon>Eimeriorina</taxon>
        <taxon>Eimeriidae</taxon>
        <taxon>Eimeria</taxon>
    </lineage>
</organism>